<evidence type="ECO:0000313" key="3">
    <source>
        <dbReference type="Proteomes" id="UP000501705"/>
    </source>
</evidence>
<reference evidence="2 3" key="1">
    <citation type="journal article" date="2019" name="ACS Chem. Biol.">
        <title>Identification and Mobilization of a Cryptic Antibiotic Biosynthesis Gene Locus from a Human-Pathogenic Nocardia Isolate.</title>
        <authorList>
            <person name="Herisse M."/>
            <person name="Ishida K."/>
            <person name="Porter J.L."/>
            <person name="Howden B."/>
            <person name="Hertweck C."/>
            <person name="Stinear T.P."/>
            <person name="Pidot S.J."/>
        </authorList>
    </citation>
    <scope>NUCLEOTIDE SEQUENCE [LARGE SCALE GENOMIC DNA]</scope>
    <source>
        <strain evidence="2 3">AUSMDU00024985</strain>
    </source>
</reference>
<dbReference type="InterPro" id="IPR011008">
    <property type="entry name" value="Dimeric_a/b-barrel"/>
</dbReference>
<sequence>MLIIAGHAKVAADHRDTYVAAFHDMVRRCRAARGCLDIAITADPVDPSRVNIFERWDTRENLDAWRAIADPPRTDIPFDADHVMEYTVESARPPFG</sequence>
<dbReference type="Pfam" id="PF03992">
    <property type="entry name" value="ABM"/>
    <property type="match status" value="1"/>
</dbReference>
<dbReference type="RefSeq" id="WP_167460442.1">
    <property type="nucleotide sequence ID" value="NZ_CP046171.1"/>
</dbReference>
<dbReference type="PROSITE" id="PS51725">
    <property type="entry name" value="ABM"/>
    <property type="match status" value="1"/>
</dbReference>
<dbReference type="Proteomes" id="UP000501705">
    <property type="component" value="Chromosome"/>
</dbReference>
<dbReference type="GO" id="GO:0004497">
    <property type="term" value="F:monooxygenase activity"/>
    <property type="evidence" value="ECO:0007669"/>
    <property type="project" value="UniProtKB-KW"/>
</dbReference>
<keyword evidence="2" id="KW-0503">Monooxygenase</keyword>
<protein>
    <submittedName>
        <fullName evidence="2">Antibiotic biosynthesis monooxygenase</fullName>
    </submittedName>
</protein>
<dbReference type="EMBL" id="CP046171">
    <property type="protein sequence ID" value="QIS01296.1"/>
    <property type="molecule type" value="Genomic_DNA"/>
</dbReference>
<name>A0A6G9XK59_NOCBR</name>
<dbReference type="AlphaFoldDB" id="A0A6G9XK59"/>
<dbReference type="InterPro" id="IPR007138">
    <property type="entry name" value="ABM_dom"/>
</dbReference>
<evidence type="ECO:0000313" key="2">
    <source>
        <dbReference type="EMBL" id="QIS01296.1"/>
    </source>
</evidence>
<accession>A0A6G9XK59</accession>
<feature type="domain" description="ABM" evidence="1">
    <location>
        <begin position="2"/>
        <end position="96"/>
    </location>
</feature>
<keyword evidence="2" id="KW-0560">Oxidoreductase</keyword>
<organism evidence="2 3">
    <name type="scientific">Nocardia brasiliensis</name>
    <dbReference type="NCBI Taxonomy" id="37326"/>
    <lineage>
        <taxon>Bacteria</taxon>
        <taxon>Bacillati</taxon>
        <taxon>Actinomycetota</taxon>
        <taxon>Actinomycetes</taxon>
        <taxon>Mycobacteriales</taxon>
        <taxon>Nocardiaceae</taxon>
        <taxon>Nocardia</taxon>
    </lineage>
</organism>
<dbReference type="SUPFAM" id="SSF54909">
    <property type="entry name" value="Dimeric alpha+beta barrel"/>
    <property type="match status" value="1"/>
</dbReference>
<gene>
    <name evidence="2" type="ORF">F5X71_02285</name>
</gene>
<evidence type="ECO:0000259" key="1">
    <source>
        <dbReference type="PROSITE" id="PS51725"/>
    </source>
</evidence>
<proteinExistence type="predicted"/>
<dbReference type="Gene3D" id="3.30.70.100">
    <property type="match status" value="1"/>
</dbReference>